<keyword evidence="12 18" id="KW-0548">Nucleotidyltransferase</keyword>
<proteinExistence type="inferred from homology"/>
<comment type="pathway">
    <text evidence="3 18">Phospholipid metabolism; CDP-diacylglycerol biosynthesis; CDP-diacylglycerol from sn-glycerol 3-phosphate: step 3/3.</text>
</comment>
<feature type="transmembrane region" description="Helical" evidence="19">
    <location>
        <begin position="160"/>
        <end position="180"/>
    </location>
</feature>
<keyword evidence="17" id="KW-1208">Phospholipid metabolism</keyword>
<evidence type="ECO:0000256" key="9">
    <source>
        <dbReference type="ARBA" id="ARBA00022516"/>
    </source>
</evidence>
<keyword evidence="14" id="KW-0443">Lipid metabolism</keyword>
<comment type="pathway">
    <text evidence="4">Lipid metabolism.</text>
</comment>
<feature type="transmembrane region" description="Helical" evidence="19">
    <location>
        <begin position="119"/>
        <end position="139"/>
    </location>
</feature>
<name>A0A4R6IJA7_9MOLU</name>
<evidence type="ECO:0000256" key="7">
    <source>
        <dbReference type="ARBA" id="ARBA00019373"/>
    </source>
</evidence>
<keyword evidence="21" id="KW-1185">Reference proteome</keyword>
<evidence type="ECO:0000256" key="19">
    <source>
        <dbReference type="SAM" id="Phobius"/>
    </source>
</evidence>
<keyword evidence="13 19" id="KW-1133">Transmembrane helix</keyword>
<evidence type="ECO:0000256" key="14">
    <source>
        <dbReference type="ARBA" id="ARBA00023098"/>
    </source>
</evidence>
<dbReference type="UniPathway" id="UPA00557">
    <property type="reaction ID" value="UER00614"/>
</dbReference>
<evidence type="ECO:0000313" key="21">
    <source>
        <dbReference type="Proteomes" id="UP000295518"/>
    </source>
</evidence>
<dbReference type="PANTHER" id="PTHR46382">
    <property type="entry name" value="PHOSPHATIDATE CYTIDYLYLTRANSFERASE"/>
    <property type="match status" value="1"/>
</dbReference>
<dbReference type="PROSITE" id="PS01315">
    <property type="entry name" value="CDS"/>
    <property type="match status" value="1"/>
</dbReference>
<gene>
    <name evidence="20" type="ORF">EI74_0047</name>
</gene>
<reference evidence="20 21" key="1">
    <citation type="submission" date="2019-03" db="EMBL/GenBank/DDBJ databases">
        <title>Genomic Encyclopedia of Archaeal and Bacterial Type Strains, Phase II (KMG-II): from individual species to whole genera.</title>
        <authorList>
            <person name="Goeker M."/>
        </authorList>
    </citation>
    <scope>NUCLEOTIDE SEQUENCE [LARGE SCALE GENOMIC DNA]</scope>
    <source>
        <strain evidence="20 21">ATCC 700618</strain>
    </source>
</reference>
<dbReference type="OrthoDB" id="9799199at2"/>
<feature type="transmembrane region" description="Helical" evidence="19">
    <location>
        <begin position="12"/>
        <end position="33"/>
    </location>
</feature>
<feature type="transmembrane region" description="Helical" evidence="19">
    <location>
        <begin position="192"/>
        <end position="214"/>
    </location>
</feature>
<evidence type="ECO:0000256" key="3">
    <source>
        <dbReference type="ARBA" id="ARBA00005119"/>
    </source>
</evidence>
<evidence type="ECO:0000256" key="17">
    <source>
        <dbReference type="ARBA" id="ARBA00023264"/>
    </source>
</evidence>
<feature type="transmembrane region" description="Helical" evidence="19">
    <location>
        <begin position="71"/>
        <end position="88"/>
    </location>
</feature>
<dbReference type="Pfam" id="PF01148">
    <property type="entry name" value="CTP_transf_1"/>
    <property type="match status" value="1"/>
</dbReference>
<feature type="transmembrane region" description="Helical" evidence="19">
    <location>
        <begin position="274"/>
        <end position="296"/>
    </location>
</feature>
<comment type="subcellular location">
    <subcellularLocation>
        <location evidence="2">Cell membrane</location>
        <topology evidence="2">Multi-pass membrane protein</topology>
    </subcellularLocation>
</comment>
<dbReference type="GO" id="GO:0005886">
    <property type="term" value="C:plasma membrane"/>
    <property type="evidence" value="ECO:0007669"/>
    <property type="project" value="UniProtKB-SubCell"/>
</dbReference>
<dbReference type="AlphaFoldDB" id="A0A4R6IJA7"/>
<evidence type="ECO:0000256" key="18">
    <source>
        <dbReference type="RuleBase" id="RU003938"/>
    </source>
</evidence>
<accession>A0A4R6IJA7</accession>
<protein>
    <recommendedName>
        <fullName evidence="7 18">Phosphatidate cytidylyltransferase</fullName>
        <ecNumber evidence="6 18">2.7.7.41</ecNumber>
    </recommendedName>
</protein>
<comment type="similarity">
    <text evidence="5 18">Belongs to the CDS family.</text>
</comment>
<evidence type="ECO:0000256" key="16">
    <source>
        <dbReference type="ARBA" id="ARBA00023209"/>
    </source>
</evidence>
<evidence type="ECO:0000256" key="13">
    <source>
        <dbReference type="ARBA" id="ARBA00022989"/>
    </source>
</evidence>
<evidence type="ECO:0000256" key="15">
    <source>
        <dbReference type="ARBA" id="ARBA00023136"/>
    </source>
</evidence>
<dbReference type="PANTHER" id="PTHR46382:SF1">
    <property type="entry name" value="PHOSPHATIDATE CYTIDYLYLTRANSFERASE"/>
    <property type="match status" value="1"/>
</dbReference>
<organism evidence="20 21">
    <name type="scientific">Mycoplasma testudineum</name>
    <dbReference type="NCBI Taxonomy" id="244584"/>
    <lineage>
        <taxon>Bacteria</taxon>
        <taxon>Bacillati</taxon>
        <taxon>Mycoplasmatota</taxon>
        <taxon>Mollicutes</taxon>
        <taxon>Mycoplasmataceae</taxon>
        <taxon>Mycoplasma</taxon>
    </lineage>
</organism>
<evidence type="ECO:0000256" key="1">
    <source>
        <dbReference type="ARBA" id="ARBA00001698"/>
    </source>
</evidence>
<evidence type="ECO:0000256" key="11">
    <source>
        <dbReference type="ARBA" id="ARBA00022692"/>
    </source>
</evidence>
<sequence>MNQIFEKIPLKRIVPAIIFMVVLFSILFISIFTNGNNEAYAIALRSLILVVVTITISLLIYELLKSFEIHWSMRILFIALAITSIIVSDKTQTIQNSLINNPPVNQMAFRLKSDVLADWTMYAILGAAFVSLIGYYFIFNNQLKNSELRIEEKRLMAPKIIFLNSIAILFSYSLIIIFYRGIWLTATLQWEFLILLFGIPIISDTSAFLVGSWIGKKIIKRPFAPIISPNKSFEGFFAGLLTSIIFVQAIYWGLDLNSRFISISQTDNVGMKVNSIILLSLVAPLVSPIGDLWFSYLKRSNGIKDYSNLLGGHGGMLDRLDSTLFVNFIIMLAFAFY</sequence>
<keyword evidence="8" id="KW-1003">Cell membrane</keyword>
<dbReference type="InterPro" id="IPR000374">
    <property type="entry name" value="PC_trans"/>
</dbReference>
<evidence type="ECO:0000256" key="4">
    <source>
        <dbReference type="ARBA" id="ARBA00005189"/>
    </source>
</evidence>
<comment type="catalytic activity">
    <reaction evidence="1 18">
        <text>a 1,2-diacyl-sn-glycero-3-phosphate + CTP + H(+) = a CDP-1,2-diacyl-sn-glycerol + diphosphate</text>
        <dbReference type="Rhea" id="RHEA:16229"/>
        <dbReference type="ChEBI" id="CHEBI:15378"/>
        <dbReference type="ChEBI" id="CHEBI:33019"/>
        <dbReference type="ChEBI" id="CHEBI:37563"/>
        <dbReference type="ChEBI" id="CHEBI:58332"/>
        <dbReference type="ChEBI" id="CHEBI:58608"/>
        <dbReference type="EC" id="2.7.7.41"/>
    </reaction>
</comment>
<keyword evidence="10 18" id="KW-0808">Transferase</keyword>
<dbReference type="GO" id="GO:0004605">
    <property type="term" value="F:phosphatidate cytidylyltransferase activity"/>
    <property type="evidence" value="ECO:0007669"/>
    <property type="project" value="UniProtKB-EC"/>
</dbReference>
<dbReference type="RefSeq" id="WP_094255030.1">
    <property type="nucleotide sequence ID" value="NZ_NNCE01000012.1"/>
</dbReference>
<keyword evidence="16" id="KW-0594">Phospholipid biosynthesis</keyword>
<evidence type="ECO:0000256" key="5">
    <source>
        <dbReference type="ARBA" id="ARBA00010185"/>
    </source>
</evidence>
<evidence type="ECO:0000313" key="20">
    <source>
        <dbReference type="EMBL" id="TDO22102.1"/>
    </source>
</evidence>
<evidence type="ECO:0000256" key="8">
    <source>
        <dbReference type="ARBA" id="ARBA00022475"/>
    </source>
</evidence>
<keyword evidence="11 18" id="KW-0812">Transmembrane</keyword>
<evidence type="ECO:0000256" key="6">
    <source>
        <dbReference type="ARBA" id="ARBA00012487"/>
    </source>
</evidence>
<evidence type="ECO:0000256" key="2">
    <source>
        <dbReference type="ARBA" id="ARBA00004651"/>
    </source>
</evidence>
<dbReference type="GO" id="GO:0016024">
    <property type="term" value="P:CDP-diacylglycerol biosynthetic process"/>
    <property type="evidence" value="ECO:0007669"/>
    <property type="project" value="UniProtKB-UniPathway"/>
</dbReference>
<keyword evidence="9" id="KW-0444">Lipid biosynthesis</keyword>
<evidence type="ECO:0000256" key="10">
    <source>
        <dbReference type="ARBA" id="ARBA00022679"/>
    </source>
</evidence>
<keyword evidence="15 19" id="KW-0472">Membrane</keyword>
<dbReference type="Proteomes" id="UP000295518">
    <property type="component" value="Unassembled WGS sequence"/>
</dbReference>
<evidence type="ECO:0000256" key="12">
    <source>
        <dbReference type="ARBA" id="ARBA00022695"/>
    </source>
</evidence>
<comment type="caution">
    <text evidence="20">The sequence shown here is derived from an EMBL/GenBank/DDBJ whole genome shotgun (WGS) entry which is preliminary data.</text>
</comment>
<dbReference type="EC" id="2.7.7.41" evidence="6 18"/>
<dbReference type="EMBL" id="SNWN01000003">
    <property type="protein sequence ID" value="TDO22102.1"/>
    <property type="molecule type" value="Genomic_DNA"/>
</dbReference>
<feature type="transmembrane region" description="Helical" evidence="19">
    <location>
        <begin position="235"/>
        <end position="254"/>
    </location>
</feature>
<feature type="transmembrane region" description="Helical" evidence="19">
    <location>
        <begin position="39"/>
        <end position="64"/>
    </location>
</feature>